<keyword evidence="2" id="KW-1185">Reference proteome</keyword>
<dbReference type="Proteomes" id="UP000462152">
    <property type="component" value="Unassembled WGS sequence"/>
</dbReference>
<gene>
    <name evidence="1" type="ORF">GMA10_07325</name>
</gene>
<evidence type="ECO:0000313" key="2">
    <source>
        <dbReference type="Proteomes" id="UP000462152"/>
    </source>
</evidence>
<comment type="caution">
    <text evidence="1">The sequence shown here is derived from an EMBL/GenBank/DDBJ whole genome shotgun (WGS) entry which is preliminary data.</text>
</comment>
<proteinExistence type="predicted"/>
<dbReference type="EMBL" id="WOGT01000003">
    <property type="protein sequence ID" value="MUN55019.1"/>
    <property type="molecule type" value="Genomic_DNA"/>
</dbReference>
<protein>
    <submittedName>
        <fullName evidence="1">Uncharacterized protein</fullName>
    </submittedName>
</protein>
<dbReference type="RefSeq" id="WP_129315736.1">
    <property type="nucleotide sequence ID" value="NZ_CP197643.1"/>
</dbReference>
<organism evidence="1 2">
    <name type="scientific">Rothia koreensis</name>
    <dbReference type="NCBI Taxonomy" id="592378"/>
    <lineage>
        <taxon>Bacteria</taxon>
        <taxon>Bacillati</taxon>
        <taxon>Actinomycetota</taxon>
        <taxon>Actinomycetes</taxon>
        <taxon>Micrococcales</taxon>
        <taxon>Micrococcaceae</taxon>
        <taxon>Rothia</taxon>
    </lineage>
</organism>
<name>A0A7K1LIK5_9MICC</name>
<sequence length="72" mass="8116">MTIHYVSRHKIAVALGMTPAAIQQRHNAGTMPKPDAILHGSKTSEWYGWKTETIEKWAPTIGRDVDWSRTGK</sequence>
<dbReference type="AlphaFoldDB" id="A0A7K1LIK5"/>
<evidence type="ECO:0000313" key="1">
    <source>
        <dbReference type="EMBL" id="MUN55019.1"/>
    </source>
</evidence>
<accession>A0A7K1LIK5</accession>
<reference evidence="1 2" key="1">
    <citation type="submission" date="2019-12" db="EMBL/GenBank/DDBJ databases">
        <authorList>
            <person name="Li J."/>
            <person name="Shi Y."/>
            <person name="Xu G."/>
            <person name="Xiao D."/>
            <person name="Ran X."/>
        </authorList>
    </citation>
    <scope>NUCLEOTIDE SEQUENCE [LARGE SCALE GENOMIC DNA]</scope>
    <source>
        <strain evidence="1 2">JCM 15915</strain>
    </source>
</reference>
<dbReference type="OrthoDB" id="3634697at2"/>